<dbReference type="InterPro" id="IPR046947">
    <property type="entry name" value="LytR-like"/>
</dbReference>
<dbReference type="RefSeq" id="WP_234862204.1">
    <property type="nucleotide sequence ID" value="NZ_JAKEVZ010000011.1"/>
</dbReference>
<evidence type="ECO:0000313" key="4">
    <source>
        <dbReference type="Proteomes" id="UP001201449"/>
    </source>
</evidence>
<feature type="transmembrane region" description="Helical" evidence="1">
    <location>
        <begin position="15"/>
        <end position="32"/>
    </location>
</feature>
<dbReference type="Gene3D" id="2.40.50.1020">
    <property type="entry name" value="LytTr DNA-binding domain"/>
    <property type="match status" value="1"/>
</dbReference>
<dbReference type="Proteomes" id="UP001201449">
    <property type="component" value="Unassembled WGS sequence"/>
</dbReference>
<evidence type="ECO:0000313" key="3">
    <source>
        <dbReference type="EMBL" id="MCF1752308.1"/>
    </source>
</evidence>
<dbReference type="PANTHER" id="PTHR37299:SF1">
    <property type="entry name" value="STAGE 0 SPORULATION PROTEIN A HOMOLOG"/>
    <property type="match status" value="1"/>
</dbReference>
<dbReference type="PROSITE" id="PS50930">
    <property type="entry name" value="HTH_LYTTR"/>
    <property type="match status" value="1"/>
</dbReference>
<dbReference type="InterPro" id="IPR007492">
    <property type="entry name" value="LytTR_DNA-bd_dom"/>
</dbReference>
<keyword evidence="1" id="KW-0812">Transmembrane</keyword>
<organism evidence="3 4">
    <name type="scientific">Mariniradius sediminis</name>
    <dbReference type="NCBI Taxonomy" id="2909237"/>
    <lineage>
        <taxon>Bacteria</taxon>
        <taxon>Pseudomonadati</taxon>
        <taxon>Bacteroidota</taxon>
        <taxon>Cytophagia</taxon>
        <taxon>Cytophagales</taxon>
        <taxon>Cyclobacteriaceae</taxon>
        <taxon>Mariniradius</taxon>
    </lineage>
</organism>
<evidence type="ECO:0000256" key="1">
    <source>
        <dbReference type="SAM" id="Phobius"/>
    </source>
</evidence>
<feature type="transmembrane region" description="Helical" evidence="1">
    <location>
        <begin position="44"/>
        <end position="61"/>
    </location>
</feature>
<comment type="caution">
    <text evidence="3">The sequence shown here is derived from an EMBL/GenBank/DDBJ whole genome shotgun (WGS) entry which is preliminary data.</text>
</comment>
<evidence type="ECO:0000259" key="2">
    <source>
        <dbReference type="PROSITE" id="PS50930"/>
    </source>
</evidence>
<feature type="transmembrane region" description="Helical" evidence="1">
    <location>
        <begin position="82"/>
        <end position="108"/>
    </location>
</feature>
<gene>
    <name evidence="3" type="ORF">L0U89_14690</name>
</gene>
<feature type="transmembrane region" description="Helical" evidence="1">
    <location>
        <begin position="120"/>
        <end position="142"/>
    </location>
</feature>
<sequence>MEKNSANRRFYSPEVWIFLLAIPVISAINFYLTYSNIQFNSFFAIRYLIDTLQGYAAWLIVREIIFWLDRRLPYQAGIGKRILLQVVLTTLAGLAFIAISTEILSILIKNEPAPIDFYSMDLVIIGIWFFVINGVYIGIYFYKSLEMAGQKKPEIEKKGILVKTGNQSLLVKDSEIAMLIVEDDYVSLVSFAGKKYLLDKSLDNLEQTLPPDSFFRINRQAILHRQAIKGFSRIDNGKLKIQLAMETKSLPELSISRIKAAAFRAWFIPA</sequence>
<keyword evidence="1" id="KW-0472">Membrane</keyword>
<accession>A0ABS9BW71</accession>
<dbReference type="PANTHER" id="PTHR37299">
    <property type="entry name" value="TRANSCRIPTIONAL REGULATOR-RELATED"/>
    <property type="match status" value="1"/>
</dbReference>
<dbReference type="Pfam" id="PF04397">
    <property type="entry name" value="LytTR"/>
    <property type="match status" value="1"/>
</dbReference>
<feature type="domain" description="HTH LytTR-type" evidence="2">
    <location>
        <begin position="160"/>
        <end position="267"/>
    </location>
</feature>
<reference evidence="3 4" key="1">
    <citation type="submission" date="2022-01" db="EMBL/GenBank/DDBJ databases">
        <title>Mariniradius saccharolyticus sp. nov., isolated from sediment of a river.</title>
        <authorList>
            <person name="Liu H."/>
        </authorList>
    </citation>
    <scope>NUCLEOTIDE SEQUENCE [LARGE SCALE GENOMIC DNA]</scope>
    <source>
        <strain evidence="3 4">RY-2</strain>
    </source>
</reference>
<dbReference type="EMBL" id="JAKEVZ010000011">
    <property type="protein sequence ID" value="MCF1752308.1"/>
    <property type="molecule type" value="Genomic_DNA"/>
</dbReference>
<proteinExistence type="predicted"/>
<dbReference type="SMART" id="SM00850">
    <property type="entry name" value="LytTR"/>
    <property type="match status" value="1"/>
</dbReference>
<protein>
    <submittedName>
        <fullName evidence="3">LytTR family transcriptional regulator</fullName>
    </submittedName>
</protein>
<keyword evidence="1" id="KW-1133">Transmembrane helix</keyword>
<name>A0ABS9BW71_9BACT</name>
<keyword evidence="4" id="KW-1185">Reference proteome</keyword>